<comment type="caution">
    <text evidence="1">The sequence shown here is derived from an EMBL/GenBank/DDBJ whole genome shotgun (WGS) entry which is preliminary data.</text>
</comment>
<dbReference type="AlphaFoldDB" id="A0A433Q4M3"/>
<keyword evidence="2" id="KW-1185">Reference proteome</keyword>
<accession>A0A433Q4M3</accession>
<evidence type="ECO:0000313" key="2">
    <source>
        <dbReference type="Proteomes" id="UP000274822"/>
    </source>
</evidence>
<sequence>MSILIKHRISSGLIRVKFASGWFGAMSTCYQCEPDDVMSLNGNMRGLRSNLRSETLEQYRSFLLAYSVLSETASTTICSRQHGDDVGDNSLDPLWPLAVISRNDWSIGVLVQPLKQLPIHDLHDPLPVFGGDPVVKPKPVREPAPEAVQEGLECVPRHGFFAEKPVLLLRLLSLATFESVCGKIQGHSGPNRLPLPSQRVSAHCQVAVCINLECDLNFGDAARTRWEIRELELGNPAVVPGHGAFATENADDRSGLVVGNSGEDLGLTDGIECISR</sequence>
<dbReference type="EMBL" id="RBNJ01015050">
    <property type="protein sequence ID" value="RUS24740.1"/>
    <property type="molecule type" value="Genomic_DNA"/>
</dbReference>
<dbReference type="Pfam" id="PF10712">
    <property type="entry name" value="NAD-GH"/>
    <property type="match status" value="1"/>
</dbReference>
<organism evidence="1 2">
    <name type="scientific">Jimgerdemannia flammicorona</name>
    <dbReference type="NCBI Taxonomy" id="994334"/>
    <lineage>
        <taxon>Eukaryota</taxon>
        <taxon>Fungi</taxon>
        <taxon>Fungi incertae sedis</taxon>
        <taxon>Mucoromycota</taxon>
        <taxon>Mucoromycotina</taxon>
        <taxon>Endogonomycetes</taxon>
        <taxon>Endogonales</taxon>
        <taxon>Endogonaceae</taxon>
        <taxon>Jimgerdemannia</taxon>
    </lineage>
</organism>
<dbReference type="Proteomes" id="UP000274822">
    <property type="component" value="Unassembled WGS sequence"/>
</dbReference>
<protein>
    <submittedName>
        <fullName evidence="1">Uncharacterized protein</fullName>
    </submittedName>
</protein>
<name>A0A433Q4M3_9FUNG</name>
<gene>
    <name evidence="1" type="ORF">BC938DRAFT_473146</name>
</gene>
<reference evidence="1 2" key="1">
    <citation type="journal article" date="2018" name="New Phytol.">
        <title>Phylogenomics of Endogonaceae and evolution of mycorrhizas within Mucoromycota.</title>
        <authorList>
            <person name="Chang Y."/>
            <person name="Desiro A."/>
            <person name="Na H."/>
            <person name="Sandor L."/>
            <person name="Lipzen A."/>
            <person name="Clum A."/>
            <person name="Barry K."/>
            <person name="Grigoriev I.V."/>
            <person name="Martin F.M."/>
            <person name="Stajich J.E."/>
            <person name="Smith M.E."/>
            <person name="Bonito G."/>
            <person name="Spatafora J.W."/>
        </authorList>
    </citation>
    <scope>NUCLEOTIDE SEQUENCE [LARGE SCALE GENOMIC DNA]</scope>
    <source>
        <strain evidence="1 2">AD002</strain>
    </source>
</reference>
<proteinExistence type="predicted"/>
<evidence type="ECO:0000313" key="1">
    <source>
        <dbReference type="EMBL" id="RUS24740.1"/>
    </source>
</evidence>
<dbReference type="InterPro" id="IPR019651">
    <property type="entry name" value="Glutamate_DH_NAD-spec"/>
</dbReference>